<accession>A0ABT1XIK3</accession>
<keyword evidence="3" id="KW-1185">Reference proteome</keyword>
<dbReference type="Gene3D" id="3.90.550.10">
    <property type="entry name" value="Spore Coat Polysaccharide Biosynthesis Protein SpsA, Chain A"/>
    <property type="match status" value="1"/>
</dbReference>
<dbReference type="InterPro" id="IPR050256">
    <property type="entry name" value="Glycosyltransferase_2"/>
</dbReference>
<dbReference type="SUPFAM" id="SSF53448">
    <property type="entry name" value="Nucleotide-diphospho-sugar transferases"/>
    <property type="match status" value="1"/>
</dbReference>
<keyword evidence="1" id="KW-0472">Membrane</keyword>
<protein>
    <submittedName>
        <fullName evidence="2">Glycosyltransferase family 2 protein</fullName>
    </submittedName>
</protein>
<dbReference type="Pfam" id="PF13641">
    <property type="entry name" value="Glyco_tranf_2_3"/>
    <property type="match status" value="1"/>
</dbReference>
<dbReference type="PANTHER" id="PTHR48090">
    <property type="entry name" value="UNDECAPRENYL-PHOSPHATE 4-DEOXY-4-FORMAMIDO-L-ARABINOSE TRANSFERASE-RELATED"/>
    <property type="match status" value="1"/>
</dbReference>
<comment type="caution">
    <text evidence="2">The sequence shown here is derived from an EMBL/GenBank/DDBJ whole genome shotgun (WGS) entry which is preliminary data.</text>
</comment>
<feature type="transmembrane region" description="Helical" evidence="1">
    <location>
        <begin position="334"/>
        <end position="355"/>
    </location>
</feature>
<reference evidence="2" key="1">
    <citation type="submission" date="2022-07" db="EMBL/GenBank/DDBJ databases">
        <authorList>
            <person name="Xamxidin M."/>
        </authorList>
    </citation>
    <scope>NUCLEOTIDE SEQUENCE</scope>
    <source>
        <strain evidence="2">YS8-69</strain>
    </source>
</reference>
<evidence type="ECO:0000313" key="3">
    <source>
        <dbReference type="Proteomes" id="UP001165267"/>
    </source>
</evidence>
<sequence length="402" mass="44210">MLILNGLIAFLATLLAIPVLWFCIQIAAACWRRNSSQPQATSYINSTDSLRIALLIPAHDESVNLIPTLRSVQQQGIKNLRVVVVADNCSDDTAEVARSEGAEVIERTNPLLRGKGYALDFGVQYLAKTLPQVVVILDADCVLSPKVIEPLSLLALTTKRPVQALYLMKNTGDVSVKSKIAEFAWLVKNHVRPLGLHNMGLPCQLTGSGMAFPWSALSAVPLATGEIVEDMKLGIALTALGYPPLFSERTLVISQFPTNQTGVKSQRIRWEHGHLAMIFKEGIPKLRTAFATRDVSLFFLALDLCIPPLALLIALTVIWQLLAGVFWAWSGNSLPFLAGSIYLIGIGCAVAMAWRKFGRHVISGRELLTAPGYIVSKLSVYVGFIFRRQVKWVRSKRDNEPK</sequence>
<dbReference type="PANTHER" id="PTHR48090:SF6">
    <property type="entry name" value="SLR5056 PROTEIN"/>
    <property type="match status" value="1"/>
</dbReference>
<gene>
    <name evidence="2" type="ORF">NSP04_04605</name>
</gene>
<name>A0ABT1XIK3_9BURK</name>
<keyword evidence="1" id="KW-1133">Transmembrane helix</keyword>
<feature type="transmembrane region" description="Helical" evidence="1">
    <location>
        <begin position="367"/>
        <end position="386"/>
    </location>
</feature>
<dbReference type="Proteomes" id="UP001165267">
    <property type="component" value="Unassembled WGS sequence"/>
</dbReference>
<feature type="transmembrane region" description="Helical" evidence="1">
    <location>
        <begin position="6"/>
        <end position="31"/>
    </location>
</feature>
<proteinExistence type="predicted"/>
<evidence type="ECO:0000256" key="1">
    <source>
        <dbReference type="SAM" id="Phobius"/>
    </source>
</evidence>
<dbReference type="EMBL" id="JANKHG010000014">
    <property type="protein sequence ID" value="MCR2745924.1"/>
    <property type="molecule type" value="Genomic_DNA"/>
</dbReference>
<keyword evidence="1" id="KW-0812">Transmembrane</keyword>
<organism evidence="2 3">
    <name type="scientific">Limnobacter parvus</name>
    <dbReference type="NCBI Taxonomy" id="2939690"/>
    <lineage>
        <taxon>Bacteria</taxon>
        <taxon>Pseudomonadati</taxon>
        <taxon>Pseudomonadota</taxon>
        <taxon>Betaproteobacteria</taxon>
        <taxon>Burkholderiales</taxon>
        <taxon>Burkholderiaceae</taxon>
        <taxon>Limnobacter</taxon>
    </lineage>
</organism>
<evidence type="ECO:0000313" key="2">
    <source>
        <dbReference type="EMBL" id="MCR2745924.1"/>
    </source>
</evidence>
<dbReference type="CDD" id="cd06438">
    <property type="entry name" value="EpsO_like"/>
    <property type="match status" value="1"/>
</dbReference>
<dbReference type="InterPro" id="IPR029044">
    <property type="entry name" value="Nucleotide-diphossugar_trans"/>
</dbReference>
<dbReference type="RefSeq" id="WP_257511151.1">
    <property type="nucleotide sequence ID" value="NZ_JANKHG010000014.1"/>
</dbReference>
<feature type="transmembrane region" description="Helical" evidence="1">
    <location>
        <begin position="295"/>
        <end position="322"/>
    </location>
</feature>